<evidence type="ECO:0000256" key="2">
    <source>
        <dbReference type="ARBA" id="ARBA00023180"/>
    </source>
</evidence>
<evidence type="ECO:0000313" key="4">
    <source>
        <dbReference type="EMBL" id="VEN37948.1"/>
    </source>
</evidence>
<dbReference type="GO" id="GO:0032222">
    <property type="term" value="P:regulation of synaptic transmission, cholinergic"/>
    <property type="evidence" value="ECO:0007669"/>
    <property type="project" value="InterPro"/>
</dbReference>
<evidence type="ECO:0008006" key="6">
    <source>
        <dbReference type="Google" id="ProtNLM"/>
    </source>
</evidence>
<dbReference type="EMBL" id="CAACVG010003926">
    <property type="protein sequence ID" value="VEN37948.1"/>
    <property type="molecule type" value="Genomic_DNA"/>
</dbReference>
<organism evidence="4 5">
    <name type="scientific">Callosobruchus maculatus</name>
    <name type="common">Southern cowpea weevil</name>
    <name type="synonym">Pulse bruchid</name>
    <dbReference type="NCBI Taxonomy" id="64391"/>
    <lineage>
        <taxon>Eukaryota</taxon>
        <taxon>Metazoa</taxon>
        <taxon>Ecdysozoa</taxon>
        <taxon>Arthropoda</taxon>
        <taxon>Hexapoda</taxon>
        <taxon>Insecta</taxon>
        <taxon>Pterygota</taxon>
        <taxon>Neoptera</taxon>
        <taxon>Endopterygota</taxon>
        <taxon>Coleoptera</taxon>
        <taxon>Polyphaga</taxon>
        <taxon>Cucujiformia</taxon>
        <taxon>Chrysomeloidea</taxon>
        <taxon>Chrysomelidae</taxon>
        <taxon>Bruchinae</taxon>
        <taxon>Bruchini</taxon>
        <taxon>Callosobruchus</taxon>
    </lineage>
</organism>
<keyword evidence="2" id="KW-0325">Glycoprotein</keyword>
<evidence type="ECO:0000313" key="5">
    <source>
        <dbReference type="Proteomes" id="UP000410492"/>
    </source>
</evidence>
<proteinExistence type="predicted"/>
<gene>
    <name evidence="4" type="ORF">CALMAC_LOCUS3005</name>
</gene>
<feature type="chain" id="PRO_5024939950" description="Kazal-like domain-containing protein" evidence="3">
    <location>
        <begin position="22"/>
        <end position="96"/>
    </location>
</feature>
<protein>
    <recommendedName>
        <fullName evidence="6">Kazal-like domain-containing protein</fullName>
    </recommendedName>
</protein>
<evidence type="ECO:0000256" key="3">
    <source>
        <dbReference type="SAM" id="SignalP"/>
    </source>
</evidence>
<sequence length="96" mass="10937">MLRLVFACAIVFAATFDPCKAQDSQKLVFDKPIREIPQEQQILNTNKPSIQCYDCNSKFDPRCGDPFDSYTIGIVNCTEKRGRRNQGDSRLRLHPG</sequence>
<keyword evidence="5" id="KW-1185">Reference proteome</keyword>
<dbReference type="OrthoDB" id="6083863at2759"/>
<dbReference type="AlphaFoldDB" id="A0A653BQR1"/>
<dbReference type="GO" id="GO:0030431">
    <property type="term" value="P:sleep"/>
    <property type="evidence" value="ECO:0007669"/>
    <property type="project" value="InterPro"/>
</dbReference>
<accession>A0A653BQR1</accession>
<dbReference type="Proteomes" id="UP000410492">
    <property type="component" value="Unassembled WGS sequence"/>
</dbReference>
<keyword evidence="1 3" id="KW-0732">Signal</keyword>
<dbReference type="Pfam" id="PF17064">
    <property type="entry name" value="QVR"/>
    <property type="match status" value="1"/>
</dbReference>
<reference evidence="4 5" key="1">
    <citation type="submission" date="2019-01" db="EMBL/GenBank/DDBJ databases">
        <authorList>
            <person name="Sayadi A."/>
        </authorList>
    </citation>
    <scope>NUCLEOTIDE SEQUENCE [LARGE SCALE GENOMIC DNA]</scope>
</reference>
<feature type="signal peptide" evidence="3">
    <location>
        <begin position="1"/>
        <end position="21"/>
    </location>
</feature>
<name>A0A653BQR1_CALMS</name>
<dbReference type="InterPro" id="IPR031424">
    <property type="entry name" value="QVR-like"/>
</dbReference>
<evidence type="ECO:0000256" key="1">
    <source>
        <dbReference type="ARBA" id="ARBA00022729"/>
    </source>
</evidence>